<accession>A0AA36ATQ1</accession>
<dbReference type="AlphaFoldDB" id="A0AA36ATQ1"/>
<feature type="chain" id="PRO_5041412264" evidence="1">
    <location>
        <begin position="28"/>
        <end position="123"/>
    </location>
</feature>
<dbReference type="Proteomes" id="UP001162480">
    <property type="component" value="Chromosome 4"/>
</dbReference>
<keyword evidence="3" id="KW-1185">Reference proteome</keyword>
<evidence type="ECO:0000256" key="1">
    <source>
        <dbReference type="SAM" id="SignalP"/>
    </source>
</evidence>
<gene>
    <name evidence="2" type="ORF">OCTVUL_1B027181</name>
</gene>
<dbReference type="EMBL" id="OX597817">
    <property type="protein sequence ID" value="CAI9722146.1"/>
    <property type="molecule type" value="Genomic_DNA"/>
</dbReference>
<evidence type="ECO:0000313" key="2">
    <source>
        <dbReference type="EMBL" id="CAI9722146.1"/>
    </source>
</evidence>
<protein>
    <submittedName>
        <fullName evidence="2">Uncharacterized protein</fullName>
    </submittedName>
</protein>
<keyword evidence="1" id="KW-0732">Signal</keyword>
<evidence type="ECO:0000313" key="3">
    <source>
        <dbReference type="Proteomes" id="UP001162480"/>
    </source>
</evidence>
<sequence>MNLKGMETPIQYPLILILPLALTLVFSMTPLTGESTCDEVIFKEITKSKCLIDQMKILVNTSSTEECALRFSYPYFSIKGSNKTTIEAKRISGNNEKYGISMKTLFRNNSIIYEILLISVRFN</sequence>
<proteinExistence type="predicted"/>
<feature type="signal peptide" evidence="1">
    <location>
        <begin position="1"/>
        <end position="27"/>
    </location>
</feature>
<organism evidence="2 3">
    <name type="scientific">Octopus vulgaris</name>
    <name type="common">Common octopus</name>
    <dbReference type="NCBI Taxonomy" id="6645"/>
    <lineage>
        <taxon>Eukaryota</taxon>
        <taxon>Metazoa</taxon>
        <taxon>Spiralia</taxon>
        <taxon>Lophotrochozoa</taxon>
        <taxon>Mollusca</taxon>
        <taxon>Cephalopoda</taxon>
        <taxon>Coleoidea</taxon>
        <taxon>Octopodiformes</taxon>
        <taxon>Octopoda</taxon>
        <taxon>Incirrata</taxon>
        <taxon>Octopodidae</taxon>
        <taxon>Octopus</taxon>
    </lineage>
</organism>
<name>A0AA36ATQ1_OCTVU</name>
<reference evidence="2" key="1">
    <citation type="submission" date="2023-08" db="EMBL/GenBank/DDBJ databases">
        <authorList>
            <person name="Alioto T."/>
            <person name="Alioto T."/>
            <person name="Gomez Garrido J."/>
        </authorList>
    </citation>
    <scope>NUCLEOTIDE SEQUENCE</scope>
</reference>